<organism evidence="1 2">
    <name type="scientific">Eleusine coracana subsp. coracana</name>
    <dbReference type="NCBI Taxonomy" id="191504"/>
    <lineage>
        <taxon>Eukaryota</taxon>
        <taxon>Viridiplantae</taxon>
        <taxon>Streptophyta</taxon>
        <taxon>Embryophyta</taxon>
        <taxon>Tracheophyta</taxon>
        <taxon>Spermatophyta</taxon>
        <taxon>Magnoliopsida</taxon>
        <taxon>Liliopsida</taxon>
        <taxon>Poales</taxon>
        <taxon>Poaceae</taxon>
        <taxon>PACMAD clade</taxon>
        <taxon>Chloridoideae</taxon>
        <taxon>Cynodonteae</taxon>
        <taxon>Eleusininae</taxon>
        <taxon>Eleusine</taxon>
    </lineage>
</organism>
<proteinExistence type="predicted"/>
<dbReference type="InterPro" id="IPR011009">
    <property type="entry name" value="Kinase-like_dom_sf"/>
</dbReference>
<protein>
    <recommendedName>
        <fullName evidence="3">Protein kinase domain-containing protein</fullName>
    </recommendedName>
</protein>
<dbReference type="Proteomes" id="UP001054889">
    <property type="component" value="Unassembled WGS sequence"/>
</dbReference>
<reference evidence="1" key="2">
    <citation type="submission" date="2021-12" db="EMBL/GenBank/DDBJ databases">
        <title>Resequencing data analysis of finger millet.</title>
        <authorList>
            <person name="Hatakeyama M."/>
            <person name="Aluri S."/>
            <person name="Balachadran M.T."/>
            <person name="Sivarajan S.R."/>
            <person name="Poveda L."/>
            <person name="Shimizu-Inatsugi R."/>
            <person name="Schlapbach R."/>
            <person name="Sreeman S.M."/>
            <person name="Shimizu K.K."/>
        </authorList>
    </citation>
    <scope>NUCLEOTIDE SEQUENCE</scope>
</reference>
<comment type="caution">
    <text evidence="1">The sequence shown here is derived from an EMBL/GenBank/DDBJ whole genome shotgun (WGS) entry which is preliminary data.</text>
</comment>
<evidence type="ECO:0008006" key="3">
    <source>
        <dbReference type="Google" id="ProtNLM"/>
    </source>
</evidence>
<dbReference type="PANTHER" id="PTHR45707:SF43">
    <property type="entry name" value="PROTEIN KINASE DOMAIN-CONTAINING PROTEIN"/>
    <property type="match status" value="1"/>
</dbReference>
<dbReference type="SUPFAM" id="SSF56112">
    <property type="entry name" value="Protein kinase-like (PK-like)"/>
    <property type="match status" value="1"/>
</dbReference>
<dbReference type="Gene3D" id="1.10.510.10">
    <property type="entry name" value="Transferase(Phosphotransferase) domain 1"/>
    <property type="match status" value="1"/>
</dbReference>
<dbReference type="PANTHER" id="PTHR45707">
    <property type="entry name" value="C2 CALCIUM/LIPID-BINDING PLANT PHOSPHORIBOSYLTRANSFERASE FAMILY PROTEIN"/>
    <property type="match status" value="1"/>
</dbReference>
<dbReference type="AlphaFoldDB" id="A0AAV5DI30"/>
<gene>
    <name evidence="1" type="primary">ga27796</name>
    <name evidence="1" type="ORF">PR202_ga27796</name>
</gene>
<evidence type="ECO:0000313" key="1">
    <source>
        <dbReference type="EMBL" id="GJN09762.1"/>
    </source>
</evidence>
<name>A0AAV5DI30_ELECO</name>
<evidence type="ECO:0000313" key="2">
    <source>
        <dbReference type="Proteomes" id="UP001054889"/>
    </source>
</evidence>
<keyword evidence="2" id="KW-1185">Reference proteome</keyword>
<accession>A0AAV5DI30</accession>
<sequence>MRVKHKNIVRFLGYCSESKGEVMEFQGRYVVADKQQRFLCFEYVPNGSLDNYLQGISFTYRFFIVCI</sequence>
<dbReference type="EMBL" id="BQKI01000016">
    <property type="protein sequence ID" value="GJN09762.1"/>
    <property type="molecule type" value="Genomic_DNA"/>
</dbReference>
<reference evidence="1" key="1">
    <citation type="journal article" date="2018" name="DNA Res.">
        <title>Multiple hybrid de novo genome assembly of finger millet, an orphan allotetraploid crop.</title>
        <authorList>
            <person name="Hatakeyama M."/>
            <person name="Aluri S."/>
            <person name="Balachadran M.T."/>
            <person name="Sivarajan S.R."/>
            <person name="Patrignani A."/>
            <person name="Gruter S."/>
            <person name="Poveda L."/>
            <person name="Shimizu-Inatsugi R."/>
            <person name="Baeten J."/>
            <person name="Francoijs K.J."/>
            <person name="Nataraja K.N."/>
            <person name="Reddy Y.A.N."/>
            <person name="Phadnis S."/>
            <person name="Ravikumar R.L."/>
            <person name="Schlapbach R."/>
            <person name="Sreeman S.M."/>
            <person name="Shimizu K.K."/>
        </authorList>
    </citation>
    <scope>NUCLEOTIDE SEQUENCE</scope>
</reference>